<keyword evidence="2" id="KW-1185">Reference proteome</keyword>
<evidence type="ECO:0000313" key="2">
    <source>
        <dbReference type="Proteomes" id="UP000242519"/>
    </source>
</evidence>
<dbReference type="EMBL" id="MZNU01000105">
    <property type="protein sequence ID" value="OWP04435.1"/>
    <property type="molecule type" value="Genomic_DNA"/>
</dbReference>
<proteinExistence type="predicted"/>
<accession>A0A218ZAX6</accession>
<name>A0A218ZAX6_9HELO</name>
<dbReference type="Proteomes" id="UP000242519">
    <property type="component" value="Unassembled WGS sequence"/>
</dbReference>
<sequence>MDTKAPLPSYCQEDGAAPPAYTDTISSFHPTVSSPTSQYYSSQIQSQIATLATQISSARTQKNLFSHAQDEKILGLLAHHIQLYLSDVANAGLAQGSLILVPARGIQDPTAIPTDYDFSEPSEYDRVVKVRDKESGGQELWYWHDEDMAMRLAGYLRPAGDPETLGLPRRREQVQPQSQTKEWRLFGRKKATERPPLAEERKDAKIRSLGEVSGVRVAVDVRAEETVFRYENEFGMYEAERGWAIVVKLRAVVT</sequence>
<dbReference type="InParanoid" id="A0A218ZAX6"/>
<evidence type="ECO:0000313" key="1">
    <source>
        <dbReference type="EMBL" id="OWP04435.1"/>
    </source>
</evidence>
<protein>
    <submittedName>
        <fullName evidence="1">Uncharacterized protein</fullName>
    </submittedName>
</protein>
<dbReference type="STRING" id="503106.A0A218ZAX6"/>
<gene>
    <name evidence="1" type="ORF">B2J93_3383</name>
</gene>
<organism evidence="1 2">
    <name type="scientific">Diplocarpon coronariae</name>
    <dbReference type="NCBI Taxonomy" id="2795749"/>
    <lineage>
        <taxon>Eukaryota</taxon>
        <taxon>Fungi</taxon>
        <taxon>Dikarya</taxon>
        <taxon>Ascomycota</taxon>
        <taxon>Pezizomycotina</taxon>
        <taxon>Leotiomycetes</taxon>
        <taxon>Helotiales</taxon>
        <taxon>Drepanopezizaceae</taxon>
        <taxon>Diplocarpon</taxon>
    </lineage>
</organism>
<comment type="caution">
    <text evidence="1">The sequence shown here is derived from an EMBL/GenBank/DDBJ whole genome shotgun (WGS) entry which is preliminary data.</text>
</comment>
<dbReference type="AlphaFoldDB" id="A0A218ZAX6"/>
<reference evidence="1 2" key="1">
    <citation type="submission" date="2017-04" db="EMBL/GenBank/DDBJ databases">
        <title>Draft genome sequence of Marssonina coronaria NL1: causal agent of apple blotch.</title>
        <authorList>
            <person name="Cheng Q."/>
        </authorList>
    </citation>
    <scope>NUCLEOTIDE SEQUENCE [LARGE SCALE GENOMIC DNA]</scope>
    <source>
        <strain evidence="1 2">NL1</strain>
    </source>
</reference>
<dbReference type="OrthoDB" id="3526284at2759"/>